<dbReference type="KEGG" id="fng:JM64_03540"/>
<gene>
    <name evidence="1" type="ORF">JM64_03540</name>
</gene>
<dbReference type="Proteomes" id="UP000077096">
    <property type="component" value="Chromosome"/>
</dbReference>
<dbReference type="PATRIC" id="fig|93466.3.peg.763"/>
<proteinExistence type="predicted"/>
<evidence type="ECO:0000313" key="2">
    <source>
        <dbReference type="Proteomes" id="UP000077096"/>
    </source>
</evidence>
<reference evidence="1 2" key="1">
    <citation type="submission" date="2014-08" db="EMBL/GenBank/DDBJ databases">
        <title>Fervidobacterium pennivorans DYC genome.</title>
        <authorList>
            <person name="Wushke S."/>
        </authorList>
    </citation>
    <scope>NUCLEOTIDE SEQUENCE [LARGE SCALE GENOMIC DNA]</scope>
    <source>
        <strain evidence="1 2">DYC</strain>
    </source>
</reference>
<sequence>MESYIKIEKHKPVSMEELVEKNYLSFSPDGFSINFENADENGEYIVQIIYSKSNIDLKKVLEILPDVREKTEGTEKQLVYSFSIQKSW</sequence>
<protein>
    <submittedName>
        <fullName evidence="1">Uncharacterized protein</fullName>
    </submittedName>
</protein>
<dbReference type="EMBL" id="CP011393">
    <property type="protein sequence ID" value="ANE41165.1"/>
    <property type="molecule type" value="Genomic_DNA"/>
</dbReference>
<evidence type="ECO:0000313" key="1">
    <source>
        <dbReference type="EMBL" id="ANE41165.1"/>
    </source>
</evidence>
<accession>A0A172T2C9</accession>
<dbReference type="OrthoDB" id="46867at2"/>
<dbReference type="AlphaFoldDB" id="A0A172T2C9"/>
<name>A0A172T2C9_FERPE</name>
<organism evidence="1 2">
    <name type="scientific">Fervidobacterium pennivorans</name>
    <dbReference type="NCBI Taxonomy" id="93466"/>
    <lineage>
        <taxon>Bacteria</taxon>
        <taxon>Thermotogati</taxon>
        <taxon>Thermotogota</taxon>
        <taxon>Thermotogae</taxon>
        <taxon>Thermotogales</taxon>
        <taxon>Fervidobacteriaceae</taxon>
        <taxon>Fervidobacterium</taxon>
    </lineage>
</organism>